<reference evidence="2" key="1">
    <citation type="journal article" date="2019" name="Int. J. Syst. Evol. Microbiol.">
        <title>The Global Catalogue of Microorganisms (GCM) 10K type strain sequencing project: providing services to taxonomists for standard genome sequencing and annotation.</title>
        <authorList>
            <consortium name="The Broad Institute Genomics Platform"/>
            <consortium name="The Broad Institute Genome Sequencing Center for Infectious Disease"/>
            <person name="Wu L."/>
            <person name="Ma J."/>
        </authorList>
    </citation>
    <scope>NUCLEOTIDE SEQUENCE [LARGE SCALE GENOMIC DNA]</scope>
    <source>
        <strain evidence="2">NBRC 102122</strain>
    </source>
</reference>
<evidence type="ECO:0000313" key="1">
    <source>
        <dbReference type="EMBL" id="GLR52078.1"/>
    </source>
</evidence>
<gene>
    <name evidence="1" type="ORF">GCM10007923_32910</name>
</gene>
<comment type="caution">
    <text evidence="1">The sequence shown here is derived from an EMBL/GenBank/DDBJ whole genome shotgun (WGS) entry which is preliminary data.</text>
</comment>
<dbReference type="EMBL" id="BSOP01000025">
    <property type="protein sequence ID" value="GLR52078.1"/>
    <property type="molecule type" value="Genomic_DNA"/>
</dbReference>
<evidence type="ECO:0000313" key="2">
    <source>
        <dbReference type="Proteomes" id="UP001156702"/>
    </source>
</evidence>
<accession>A0ABQ5ZH00</accession>
<organism evidence="1 2">
    <name type="scientific">Shinella yambaruensis</name>
    <dbReference type="NCBI Taxonomy" id="415996"/>
    <lineage>
        <taxon>Bacteria</taxon>
        <taxon>Pseudomonadati</taxon>
        <taxon>Pseudomonadota</taxon>
        <taxon>Alphaproteobacteria</taxon>
        <taxon>Hyphomicrobiales</taxon>
        <taxon>Rhizobiaceae</taxon>
        <taxon>Shinella</taxon>
    </lineage>
</organism>
<keyword evidence="2" id="KW-1185">Reference proteome</keyword>
<proteinExistence type="predicted"/>
<protein>
    <submittedName>
        <fullName evidence="1">Uncharacterized protein</fullName>
    </submittedName>
</protein>
<sequence>MSGGIGGSTARQPRPAVEMAALGGKLRSLGVSGIDAALPSPIGAERAGFILSAFGKTNL</sequence>
<dbReference type="Proteomes" id="UP001156702">
    <property type="component" value="Unassembled WGS sequence"/>
</dbReference>
<dbReference type="RefSeq" id="WP_244766581.1">
    <property type="nucleotide sequence ID" value="NZ_BSOP01000025.1"/>
</dbReference>
<name>A0ABQ5ZH00_9HYPH</name>